<dbReference type="GO" id="GO:0016757">
    <property type="term" value="F:glycosyltransferase activity"/>
    <property type="evidence" value="ECO:0007669"/>
    <property type="project" value="UniProtKB-KW"/>
</dbReference>
<dbReference type="PANTHER" id="PTHR43630">
    <property type="entry name" value="POLY-BETA-1,6-N-ACETYL-D-GLUCOSAMINE SYNTHASE"/>
    <property type="match status" value="1"/>
</dbReference>
<protein>
    <submittedName>
        <fullName evidence="6">Glycosyltransferase</fullName>
        <ecNumber evidence="6">2.4.-.-</ecNumber>
    </submittedName>
</protein>
<keyword evidence="2 6" id="KW-0328">Glycosyltransferase</keyword>
<evidence type="ECO:0000256" key="3">
    <source>
        <dbReference type="ARBA" id="ARBA00022679"/>
    </source>
</evidence>
<gene>
    <name evidence="6" type="ORF">ACFQ13_15500</name>
</gene>
<comment type="similarity">
    <text evidence="1">Belongs to the glycosyltransferase 2 family.</text>
</comment>
<feature type="transmembrane region" description="Helical" evidence="4">
    <location>
        <begin position="283"/>
        <end position="305"/>
    </location>
</feature>
<dbReference type="PANTHER" id="PTHR43630:SF1">
    <property type="entry name" value="POLY-BETA-1,6-N-ACETYL-D-GLUCOSAMINE SYNTHASE"/>
    <property type="match status" value="1"/>
</dbReference>
<feature type="domain" description="Glycosyltransferase 2-like" evidence="5">
    <location>
        <begin position="42"/>
        <end position="209"/>
    </location>
</feature>
<keyword evidence="7" id="KW-1185">Reference proteome</keyword>
<dbReference type="Proteomes" id="UP001597086">
    <property type="component" value="Unassembled WGS sequence"/>
</dbReference>
<dbReference type="Pfam" id="PF00535">
    <property type="entry name" value="Glycos_transf_2"/>
    <property type="match status" value="1"/>
</dbReference>
<name>A0ABW3KYE9_9FLAO</name>
<reference evidence="7" key="1">
    <citation type="journal article" date="2019" name="Int. J. Syst. Evol. Microbiol.">
        <title>The Global Catalogue of Microorganisms (GCM) 10K type strain sequencing project: providing services to taxonomists for standard genome sequencing and annotation.</title>
        <authorList>
            <consortium name="The Broad Institute Genomics Platform"/>
            <consortium name="The Broad Institute Genome Sequencing Center for Infectious Disease"/>
            <person name="Wu L."/>
            <person name="Ma J."/>
        </authorList>
    </citation>
    <scope>NUCLEOTIDE SEQUENCE [LARGE SCALE GENOMIC DNA]</scope>
    <source>
        <strain evidence="7">CCUG 56098</strain>
    </source>
</reference>
<dbReference type="CDD" id="cd04192">
    <property type="entry name" value="GT_2_like_e"/>
    <property type="match status" value="1"/>
</dbReference>
<accession>A0ABW3KYE9</accession>
<dbReference type="Gene3D" id="3.90.550.10">
    <property type="entry name" value="Spore Coat Polysaccharide Biosynthesis Protein SpsA, Chain A"/>
    <property type="match status" value="1"/>
</dbReference>
<evidence type="ECO:0000256" key="2">
    <source>
        <dbReference type="ARBA" id="ARBA00022676"/>
    </source>
</evidence>
<sequence>MLVVFFICSILAYVIVIGLLRYGFDQVPTPRFQHTEAKTRFTVIIPFRDEAENLPQLLASISNLNYPDALFEVLLVNDDSRDASLAVIERQRSSTSKTIRVINNQRTSNSPKKDAITTAIAFAKHEWIVTTDADCILPELWLDTFDGYIQNQQSDCIVAPVNYHGETSVFNRFQTLDVLSLQGATIGSFGIHKPLMCNGANFAYRKTTFEAVNGFEGNTNIASGDDMFLLEKFVDHTPQNVHYLKAENATVSTRLAEDFKSLIQQRIRWASKASRYKFWFSKLVGLVIFAGNLVFLALLIALIWPYIPIEISLSLLVLKWSIDLMLLYKTTRFFKQESQLRAYLLSSFLYPLFNVSIALLSLFTTYQWKGRRFKQ</sequence>
<dbReference type="SUPFAM" id="SSF53448">
    <property type="entry name" value="Nucleotide-diphospho-sugar transferases"/>
    <property type="match status" value="1"/>
</dbReference>
<dbReference type="InterPro" id="IPR001173">
    <property type="entry name" value="Glyco_trans_2-like"/>
</dbReference>
<feature type="transmembrane region" description="Helical" evidence="4">
    <location>
        <begin position="6"/>
        <end position="24"/>
    </location>
</feature>
<evidence type="ECO:0000256" key="4">
    <source>
        <dbReference type="SAM" id="Phobius"/>
    </source>
</evidence>
<keyword evidence="4" id="KW-1133">Transmembrane helix</keyword>
<organism evidence="6 7">
    <name type="scientific">Winogradskyella rapida</name>
    <dbReference type="NCBI Taxonomy" id="549701"/>
    <lineage>
        <taxon>Bacteria</taxon>
        <taxon>Pseudomonadati</taxon>
        <taxon>Bacteroidota</taxon>
        <taxon>Flavobacteriia</taxon>
        <taxon>Flavobacteriales</taxon>
        <taxon>Flavobacteriaceae</taxon>
        <taxon>Winogradskyella</taxon>
    </lineage>
</organism>
<evidence type="ECO:0000256" key="1">
    <source>
        <dbReference type="ARBA" id="ARBA00006739"/>
    </source>
</evidence>
<evidence type="ECO:0000313" key="6">
    <source>
        <dbReference type="EMBL" id="MFD1017333.1"/>
    </source>
</evidence>
<dbReference type="RefSeq" id="WP_386118929.1">
    <property type="nucleotide sequence ID" value="NZ_JBHTKM010000063.1"/>
</dbReference>
<dbReference type="InterPro" id="IPR029044">
    <property type="entry name" value="Nucleotide-diphossugar_trans"/>
</dbReference>
<evidence type="ECO:0000313" key="7">
    <source>
        <dbReference type="Proteomes" id="UP001597086"/>
    </source>
</evidence>
<feature type="transmembrane region" description="Helical" evidence="4">
    <location>
        <begin position="340"/>
        <end position="363"/>
    </location>
</feature>
<proteinExistence type="inferred from homology"/>
<keyword evidence="4" id="KW-0812">Transmembrane</keyword>
<keyword evidence="4" id="KW-0472">Membrane</keyword>
<keyword evidence="3 6" id="KW-0808">Transferase</keyword>
<evidence type="ECO:0000259" key="5">
    <source>
        <dbReference type="Pfam" id="PF00535"/>
    </source>
</evidence>
<dbReference type="EC" id="2.4.-.-" evidence="6"/>
<dbReference type="EMBL" id="JBHTKM010000063">
    <property type="protein sequence ID" value="MFD1017333.1"/>
    <property type="molecule type" value="Genomic_DNA"/>
</dbReference>
<comment type="caution">
    <text evidence="6">The sequence shown here is derived from an EMBL/GenBank/DDBJ whole genome shotgun (WGS) entry which is preliminary data.</text>
</comment>